<protein>
    <recommendedName>
        <fullName evidence="2">Glycine-rich domain-containing protein</fullName>
    </recommendedName>
</protein>
<feature type="domain" description="Glycine-rich" evidence="2">
    <location>
        <begin position="72"/>
        <end position="309"/>
    </location>
</feature>
<evidence type="ECO:0000256" key="1">
    <source>
        <dbReference type="SAM" id="MobiDB-lite"/>
    </source>
</evidence>
<dbReference type="STRING" id="1445510.YC6258_02222"/>
<reference evidence="3 4" key="1">
    <citation type="submission" date="2014-01" db="EMBL/GenBank/DDBJ databases">
        <title>Full genme sequencing of cellulolytic bacterium Gynuella sunshinyii YC6258T gen. nov., sp. nov.</title>
        <authorList>
            <person name="Khan H."/>
            <person name="Chung E.J."/>
            <person name="Chung Y.R."/>
        </authorList>
    </citation>
    <scope>NUCLEOTIDE SEQUENCE [LARGE SCALE GENOMIC DNA]</scope>
    <source>
        <strain evidence="3 4">YC6258</strain>
    </source>
</reference>
<organism evidence="3 4">
    <name type="scientific">Gynuella sunshinyii YC6258</name>
    <dbReference type="NCBI Taxonomy" id="1445510"/>
    <lineage>
        <taxon>Bacteria</taxon>
        <taxon>Pseudomonadati</taxon>
        <taxon>Pseudomonadota</taxon>
        <taxon>Gammaproteobacteria</taxon>
        <taxon>Oceanospirillales</taxon>
        <taxon>Saccharospirillaceae</taxon>
        <taxon>Gynuella</taxon>
    </lineage>
</organism>
<proteinExistence type="predicted"/>
<dbReference type="KEGG" id="gsn:YC6258_02222"/>
<dbReference type="RefSeq" id="WP_052830197.1">
    <property type="nucleotide sequence ID" value="NZ_CP007142.1"/>
</dbReference>
<feature type="compositionally biased region" description="Gly residues" evidence="1">
    <location>
        <begin position="219"/>
        <end position="260"/>
    </location>
</feature>
<dbReference type="HOGENOM" id="CLU_873650_0_0_6"/>
<name>A0A0C5V479_9GAMM</name>
<sequence>MLYFKKGQEFRALTRCFIKDGNNTRQLQQLHTVHDSKLKGLGFGRPTITIGQDGDDVGGGLVVLNGCGIIFTNPGNYTFTVPTGVQYLHMVVVGAGGSGGRGPGIGSGGGGGGLAAANSIRPLTNSLSITVGAGGAGHNQDSQGDDGGDSAILNYLKATGGKGGRMEEATSGNGGIGMGIITQAIIGQGGAGGSALEEGFDAGGGGGAGGYGGNGGNGGGLNGNPGPGSHGAGGGGGSGNQAGTGGQGGGVGLFGKGADGLAGQNSQDVQGGAGGPGSLLQQYPYVAGGGGGGGDQPGFSNAGQNGAVMICWGEPLSL</sequence>
<feature type="region of interest" description="Disordered" evidence="1">
    <location>
        <begin position="219"/>
        <end position="277"/>
    </location>
</feature>
<dbReference type="Proteomes" id="UP000032266">
    <property type="component" value="Chromosome"/>
</dbReference>
<accession>A0A0C5V479</accession>
<evidence type="ECO:0000259" key="2">
    <source>
        <dbReference type="Pfam" id="PF21722"/>
    </source>
</evidence>
<gene>
    <name evidence="3" type="ORF">YC6258_02222</name>
</gene>
<dbReference type="Pfam" id="PF21722">
    <property type="entry name" value="Gly_rich_2"/>
    <property type="match status" value="1"/>
</dbReference>
<keyword evidence="4" id="KW-1185">Reference proteome</keyword>
<evidence type="ECO:0000313" key="3">
    <source>
        <dbReference type="EMBL" id="AJQ94260.1"/>
    </source>
</evidence>
<evidence type="ECO:0000313" key="4">
    <source>
        <dbReference type="Proteomes" id="UP000032266"/>
    </source>
</evidence>
<dbReference type="EMBL" id="CP007142">
    <property type="protein sequence ID" value="AJQ94260.1"/>
    <property type="molecule type" value="Genomic_DNA"/>
</dbReference>
<dbReference type="AlphaFoldDB" id="A0A0C5V479"/>
<dbReference type="InterPro" id="IPR049304">
    <property type="entry name" value="Gly_rich_dom"/>
</dbReference>